<gene>
    <name evidence="1" type="ORF">IPO85_06430</name>
</gene>
<proteinExistence type="predicted"/>
<comment type="caution">
    <text evidence="1">The sequence shown here is derived from an EMBL/GenBank/DDBJ whole genome shotgun (WGS) entry which is preliminary data.</text>
</comment>
<sequence length="167" mass="20025">MNKLLLVFLFFGASSEIVYTQKLIELSLDTFISRDRVWRTYIVLKSNSTIIDSIMELPSGIEIESYYFEDKSNVIFVRKHNFRRVYSKMRYYSDSKYRWRTIDEFGIPCFVPRSFDPRPHVTHHFKIIDSETIIDNRNGQNFILSISNMSLKNKQQRHYQPPRVPKE</sequence>
<name>A0A9D7S761_9BACT</name>
<evidence type="ECO:0000313" key="2">
    <source>
        <dbReference type="Proteomes" id="UP000808349"/>
    </source>
</evidence>
<dbReference type="EMBL" id="JADKFW010000004">
    <property type="protein sequence ID" value="MBK9717137.1"/>
    <property type="molecule type" value="Genomic_DNA"/>
</dbReference>
<protein>
    <submittedName>
        <fullName evidence="1">Uncharacterized protein</fullName>
    </submittedName>
</protein>
<reference evidence="1 2" key="1">
    <citation type="submission" date="2020-10" db="EMBL/GenBank/DDBJ databases">
        <title>Connecting structure to function with the recovery of over 1000 high-quality activated sludge metagenome-assembled genomes encoding full-length rRNA genes using long-read sequencing.</title>
        <authorList>
            <person name="Singleton C.M."/>
            <person name="Petriglieri F."/>
            <person name="Kristensen J.M."/>
            <person name="Kirkegaard R.H."/>
            <person name="Michaelsen T.Y."/>
            <person name="Andersen M.H."/>
            <person name="Karst S.M."/>
            <person name="Dueholm M.S."/>
            <person name="Nielsen P.H."/>
            <person name="Albertsen M."/>
        </authorList>
    </citation>
    <scope>NUCLEOTIDE SEQUENCE [LARGE SCALE GENOMIC DNA]</scope>
    <source>
        <strain evidence="1">Ribe_18-Q3-R11-54_BAT3C.373</strain>
    </source>
</reference>
<dbReference type="AlphaFoldDB" id="A0A9D7S761"/>
<organism evidence="1 2">
    <name type="scientific">Candidatus Defluviibacterium haderslevense</name>
    <dbReference type="NCBI Taxonomy" id="2981993"/>
    <lineage>
        <taxon>Bacteria</taxon>
        <taxon>Pseudomonadati</taxon>
        <taxon>Bacteroidota</taxon>
        <taxon>Saprospiria</taxon>
        <taxon>Saprospirales</taxon>
        <taxon>Saprospiraceae</taxon>
        <taxon>Candidatus Defluviibacterium</taxon>
    </lineage>
</organism>
<dbReference type="Proteomes" id="UP000808349">
    <property type="component" value="Unassembled WGS sequence"/>
</dbReference>
<accession>A0A9D7S761</accession>
<evidence type="ECO:0000313" key="1">
    <source>
        <dbReference type="EMBL" id="MBK9717137.1"/>
    </source>
</evidence>